<dbReference type="Gene3D" id="1.10.10.10">
    <property type="entry name" value="Winged helix-like DNA-binding domain superfamily/Winged helix DNA-binding domain"/>
    <property type="match status" value="1"/>
</dbReference>
<evidence type="ECO:0000313" key="5">
    <source>
        <dbReference type="EMBL" id="MFC0201104.1"/>
    </source>
</evidence>
<dbReference type="SMART" id="SM00345">
    <property type="entry name" value="HTH_GNTR"/>
    <property type="match status" value="1"/>
</dbReference>
<dbReference type="RefSeq" id="WP_265508120.1">
    <property type="nucleotide sequence ID" value="NZ_JAOTBE010000057.1"/>
</dbReference>
<evidence type="ECO:0000313" key="6">
    <source>
        <dbReference type="Proteomes" id="UP001589795"/>
    </source>
</evidence>
<feature type="domain" description="HTH gntR-type" evidence="4">
    <location>
        <begin position="19"/>
        <end position="86"/>
    </location>
</feature>
<proteinExistence type="predicted"/>
<keyword evidence="6" id="KW-1185">Reference proteome</keyword>
<dbReference type="Proteomes" id="UP001589795">
    <property type="component" value="Unassembled WGS sequence"/>
</dbReference>
<keyword evidence="3" id="KW-0804">Transcription</keyword>
<keyword evidence="1" id="KW-0805">Transcription regulation</keyword>
<gene>
    <name evidence="5" type="ORF">ACFFIZ_12520</name>
</gene>
<sequence>MTQPVQNDLPLPEARIERHSLHEAILNRLRDMIIEGHLPPGSRLNEGQIGAQLGVSRTPLREAIKFLASEGLVELIPLRGAVVKAFGAKEIQDMLEVIRILEQSAGTRACEVANDDAIVGVRKLHDQMIDCYQRGDRLNYYKLNQAIHSAIVALAGNEALSEVHARLQMRLKRVRFIGHEGAEKWASAVSEHQDMIEALEARDAQRMSDVLGRHLTQAWIRVRDNLEGAGAPG</sequence>
<dbReference type="PANTHER" id="PTHR43537:SF50">
    <property type="entry name" value="TRANSCRIPTIONAL REGULATORY PROTEIN"/>
    <property type="match status" value="1"/>
</dbReference>
<dbReference type="PROSITE" id="PS50949">
    <property type="entry name" value="HTH_GNTR"/>
    <property type="match status" value="1"/>
</dbReference>
<dbReference type="InterPro" id="IPR008920">
    <property type="entry name" value="TF_FadR/GntR_C"/>
</dbReference>
<dbReference type="InterPro" id="IPR036388">
    <property type="entry name" value="WH-like_DNA-bd_sf"/>
</dbReference>
<evidence type="ECO:0000256" key="1">
    <source>
        <dbReference type="ARBA" id="ARBA00023015"/>
    </source>
</evidence>
<keyword evidence="2" id="KW-0238">DNA-binding</keyword>
<dbReference type="SUPFAM" id="SSF46785">
    <property type="entry name" value="Winged helix' DNA-binding domain"/>
    <property type="match status" value="1"/>
</dbReference>
<organism evidence="5 6">
    <name type="scientific">Paracoccus rhizosphaerae</name>
    <dbReference type="NCBI Taxonomy" id="1133347"/>
    <lineage>
        <taxon>Bacteria</taxon>
        <taxon>Pseudomonadati</taxon>
        <taxon>Pseudomonadota</taxon>
        <taxon>Alphaproteobacteria</taxon>
        <taxon>Rhodobacterales</taxon>
        <taxon>Paracoccaceae</taxon>
        <taxon>Paracoccus</taxon>
    </lineage>
</organism>
<dbReference type="SUPFAM" id="SSF48008">
    <property type="entry name" value="GntR ligand-binding domain-like"/>
    <property type="match status" value="1"/>
</dbReference>
<dbReference type="PANTHER" id="PTHR43537">
    <property type="entry name" value="TRANSCRIPTIONAL REGULATOR, GNTR FAMILY"/>
    <property type="match status" value="1"/>
</dbReference>
<dbReference type="InterPro" id="IPR036390">
    <property type="entry name" value="WH_DNA-bd_sf"/>
</dbReference>
<protein>
    <submittedName>
        <fullName evidence="5">GntR family transcriptional regulator</fullName>
    </submittedName>
</protein>
<evidence type="ECO:0000256" key="3">
    <source>
        <dbReference type="ARBA" id="ARBA00023163"/>
    </source>
</evidence>
<evidence type="ECO:0000259" key="4">
    <source>
        <dbReference type="PROSITE" id="PS50949"/>
    </source>
</evidence>
<comment type="caution">
    <text evidence="5">The sequence shown here is derived from an EMBL/GenBank/DDBJ whole genome shotgun (WGS) entry which is preliminary data.</text>
</comment>
<dbReference type="Pfam" id="PF00392">
    <property type="entry name" value="GntR"/>
    <property type="match status" value="1"/>
</dbReference>
<dbReference type="PRINTS" id="PR00035">
    <property type="entry name" value="HTHGNTR"/>
</dbReference>
<evidence type="ECO:0000256" key="2">
    <source>
        <dbReference type="ARBA" id="ARBA00023125"/>
    </source>
</evidence>
<dbReference type="InterPro" id="IPR011711">
    <property type="entry name" value="GntR_C"/>
</dbReference>
<dbReference type="SMART" id="SM00895">
    <property type="entry name" value="FCD"/>
    <property type="match status" value="1"/>
</dbReference>
<dbReference type="Pfam" id="PF07729">
    <property type="entry name" value="FCD"/>
    <property type="match status" value="1"/>
</dbReference>
<dbReference type="CDD" id="cd07377">
    <property type="entry name" value="WHTH_GntR"/>
    <property type="match status" value="1"/>
</dbReference>
<name>A0ABV6CK37_9RHOB</name>
<dbReference type="Gene3D" id="1.20.120.530">
    <property type="entry name" value="GntR ligand-binding domain-like"/>
    <property type="match status" value="1"/>
</dbReference>
<reference evidence="5 6" key="1">
    <citation type="submission" date="2024-09" db="EMBL/GenBank/DDBJ databases">
        <authorList>
            <person name="Sun Q."/>
            <person name="Mori K."/>
        </authorList>
    </citation>
    <scope>NUCLEOTIDE SEQUENCE [LARGE SCALE GENOMIC DNA]</scope>
    <source>
        <strain evidence="5 6">CCM 7904</strain>
    </source>
</reference>
<dbReference type="InterPro" id="IPR000524">
    <property type="entry name" value="Tscrpt_reg_HTH_GntR"/>
</dbReference>
<accession>A0ABV6CK37</accession>
<dbReference type="EMBL" id="JBHLWQ010000116">
    <property type="protein sequence ID" value="MFC0201104.1"/>
    <property type="molecule type" value="Genomic_DNA"/>
</dbReference>